<dbReference type="PANTHER" id="PTHR42796:SF7">
    <property type="entry name" value="2-DEHYDRO-3-DEOXY-D-ARABINONATE DEHYDRATASE"/>
    <property type="match status" value="1"/>
</dbReference>
<dbReference type="GO" id="GO:0046872">
    <property type="term" value="F:metal ion binding"/>
    <property type="evidence" value="ECO:0007669"/>
    <property type="project" value="UniProtKB-KW"/>
</dbReference>
<dbReference type="GeneID" id="78897061"/>
<organism evidence="4 5">
    <name type="scientific">Paracoccus yeei</name>
    <dbReference type="NCBI Taxonomy" id="147645"/>
    <lineage>
        <taxon>Bacteria</taxon>
        <taxon>Pseudomonadati</taxon>
        <taxon>Pseudomonadota</taxon>
        <taxon>Alphaproteobacteria</taxon>
        <taxon>Rhodobacterales</taxon>
        <taxon>Paracoccaceae</taxon>
        <taxon>Paracoccus</taxon>
    </lineage>
</organism>
<evidence type="ECO:0000259" key="3">
    <source>
        <dbReference type="Pfam" id="PF01557"/>
    </source>
</evidence>
<dbReference type="GO" id="GO:0044281">
    <property type="term" value="P:small molecule metabolic process"/>
    <property type="evidence" value="ECO:0007669"/>
    <property type="project" value="UniProtKB-ARBA"/>
</dbReference>
<dbReference type="EMBL" id="CP024422">
    <property type="protein sequence ID" value="ATQ55254.1"/>
    <property type="molecule type" value="Genomic_DNA"/>
</dbReference>
<dbReference type="AlphaFoldDB" id="A0A2D2BYE3"/>
<dbReference type="InterPro" id="IPR036663">
    <property type="entry name" value="Fumarylacetoacetase_C_sf"/>
</dbReference>
<keyword evidence="4" id="KW-0378">Hydrolase</keyword>
<sequence>MMDLPQDGIFVGRVWRPGIGPCLVTLRDGALVDITSRTVPTMRDLIELDDPVAHVRATPGTPVAEHRLLAPCDLQAVKASGVTFAASMVERVIEEKAAGDAGAAEAIRTRIGAAIGASLRGIKPGSAEAARVKDLLIAEGLWSQYLEVGIGPDAEIFTKCQPMAAVGHGADVGLHPISRWNNPEPEIVLAVDSRGRIKGATLGNDVNLRDVEGRSALLLGKAKDNNASCAIGPMIRLFDADYTLDHVRRAELTLRVEGQDGFVLDGASSMSQISRDPADLVAQMLGRHHQYPDGAMLFLGTLFAPTQDRDAPGQGFTHHPGDVVTISEPRLGALQNTVRLSTECPEWRFGTGALMRNLAARDLLDPLAPSDLTMYT</sequence>
<dbReference type="GO" id="GO:0016787">
    <property type="term" value="F:hydrolase activity"/>
    <property type="evidence" value="ECO:0007669"/>
    <property type="project" value="UniProtKB-KW"/>
</dbReference>
<dbReference type="SUPFAM" id="SSF56529">
    <property type="entry name" value="FAH"/>
    <property type="match status" value="1"/>
</dbReference>
<dbReference type="InterPro" id="IPR011234">
    <property type="entry name" value="Fumarylacetoacetase-like_C"/>
</dbReference>
<evidence type="ECO:0000313" key="4">
    <source>
        <dbReference type="EMBL" id="ATQ55254.1"/>
    </source>
</evidence>
<keyword evidence="2" id="KW-0479">Metal-binding</keyword>
<name>A0A2D2BYE3_9RHOB</name>
<accession>A0A2D2BYE3</accession>
<dbReference type="Gene3D" id="3.90.850.10">
    <property type="entry name" value="Fumarylacetoacetase-like, C-terminal domain"/>
    <property type="match status" value="1"/>
</dbReference>
<dbReference type="RefSeq" id="WP_099648415.1">
    <property type="nucleotide sequence ID" value="NZ_CAJGAB010000004.1"/>
</dbReference>
<protein>
    <submittedName>
        <fullName evidence="4">Fumarylacetoacetate hydrolase</fullName>
    </submittedName>
</protein>
<evidence type="ECO:0000256" key="2">
    <source>
        <dbReference type="ARBA" id="ARBA00022723"/>
    </source>
</evidence>
<dbReference type="Proteomes" id="UP000229314">
    <property type="component" value="Chromosome"/>
</dbReference>
<dbReference type="Pfam" id="PF01557">
    <property type="entry name" value="FAA_hydrolase"/>
    <property type="match status" value="1"/>
</dbReference>
<proteinExistence type="inferred from homology"/>
<evidence type="ECO:0000313" key="5">
    <source>
        <dbReference type="Proteomes" id="UP000229314"/>
    </source>
</evidence>
<dbReference type="InterPro" id="IPR051121">
    <property type="entry name" value="FAH"/>
</dbReference>
<reference evidence="4 5" key="1">
    <citation type="submission" date="2017-10" db="EMBL/GenBank/DDBJ databases">
        <title>Complete genome sequence of Paracoccus yeei TT13 isolated from human skin.</title>
        <authorList>
            <person name="Lee K."/>
            <person name="Lim J.Y."/>
            <person name="Hwang I."/>
        </authorList>
    </citation>
    <scope>NUCLEOTIDE SEQUENCE [LARGE SCALE GENOMIC DNA]</scope>
    <source>
        <strain evidence="4 5">TT13</strain>
    </source>
</reference>
<feature type="domain" description="Fumarylacetoacetase-like C-terminal" evidence="3">
    <location>
        <begin position="195"/>
        <end position="339"/>
    </location>
</feature>
<dbReference type="PANTHER" id="PTHR42796">
    <property type="entry name" value="FUMARYLACETOACETATE HYDROLASE DOMAIN-CONTAINING PROTEIN 2A-RELATED"/>
    <property type="match status" value="1"/>
</dbReference>
<evidence type="ECO:0000256" key="1">
    <source>
        <dbReference type="ARBA" id="ARBA00010211"/>
    </source>
</evidence>
<comment type="similarity">
    <text evidence="1">Belongs to the FAH family.</text>
</comment>
<gene>
    <name evidence="4" type="ORF">PYTT13_05150</name>
</gene>